<organism evidence="2 3">
    <name type="scientific">Diversispora epigaea</name>
    <dbReference type="NCBI Taxonomy" id="1348612"/>
    <lineage>
        <taxon>Eukaryota</taxon>
        <taxon>Fungi</taxon>
        <taxon>Fungi incertae sedis</taxon>
        <taxon>Mucoromycota</taxon>
        <taxon>Glomeromycotina</taxon>
        <taxon>Glomeromycetes</taxon>
        <taxon>Diversisporales</taxon>
        <taxon>Diversisporaceae</taxon>
        <taxon>Diversispora</taxon>
    </lineage>
</organism>
<evidence type="ECO:0000313" key="3">
    <source>
        <dbReference type="Proteomes" id="UP000266861"/>
    </source>
</evidence>
<protein>
    <submittedName>
        <fullName evidence="2">Uncharacterized protein</fullName>
    </submittedName>
</protein>
<accession>A0A397IKK7</accession>
<evidence type="ECO:0000256" key="1">
    <source>
        <dbReference type="SAM" id="MobiDB-lite"/>
    </source>
</evidence>
<reference evidence="2 3" key="1">
    <citation type="submission" date="2018-08" db="EMBL/GenBank/DDBJ databases">
        <title>Genome and evolution of the arbuscular mycorrhizal fungus Diversispora epigaea (formerly Glomus versiforme) and its bacterial endosymbionts.</title>
        <authorList>
            <person name="Sun X."/>
            <person name="Fei Z."/>
            <person name="Harrison M."/>
        </authorList>
    </citation>
    <scope>NUCLEOTIDE SEQUENCE [LARGE SCALE GENOMIC DNA]</scope>
    <source>
        <strain evidence="2 3">IT104</strain>
    </source>
</reference>
<name>A0A397IKK7_9GLOM</name>
<proteinExistence type="predicted"/>
<dbReference type="EMBL" id="PQFF01000215">
    <property type="protein sequence ID" value="RHZ73240.1"/>
    <property type="molecule type" value="Genomic_DNA"/>
</dbReference>
<feature type="region of interest" description="Disordered" evidence="1">
    <location>
        <begin position="1"/>
        <end position="34"/>
    </location>
</feature>
<comment type="caution">
    <text evidence="2">The sequence shown here is derived from an EMBL/GenBank/DDBJ whole genome shotgun (WGS) entry which is preliminary data.</text>
</comment>
<evidence type="ECO:0000313" key="2">
    <source>
        <dbReference type="EMBL" id="RHZ73240.1"/>
    </source>
</evidence>
<gene>
    <name evidence="2" type="ORF">Glove_232g91</name>
</gene>
<keyword evidence="3" id="KW-1185">Reference proteome</keyword>
<dbReference type="Proteomes" id="UP000266861">
    <property type="component" value="Unassembled WGS sequence"/>
</dbReference>
<dbReference type="AlphaFoldDB" id="A0A397IKK7"/>
<sequence length="92" mass="10017">MKNNNKTNVGSTSRGDRGNSGGRGSSGGSGGKELVAELEASKKELDQNEENFEIIIINFKWVGVIMRKNGFGFDKIDDTLNDEEGWVSKPIP</sequence>
<feature type="compositionally biased region" description="Gly residues" evidence="1">
    <location>
        <begin position="18"/>
        <end position="31"/>
    </location>
</feature>